<evidence type="ECO:0000313" key="6">
    <source>
        <dbReference type="Proteomes" id="UP000006056"/>
    </source>
</evidence>
<organism evidence="5 6">
    <name type="scientific">Terriglobus roseus (strain DSM 18391 / NRRL B-41598 / KBS 63)</name>
    <dbReference type="NCBI Taxonomy" id="926566"/>
    <lineage>
        <taxon>Bacteria</taxon>
        <taxon>Pseudomonadati</taxon>
        <taxon>Acidobacteriota</taxon>
        <taxon>Terriglobia</taxon>
        <taxon>Terriglobales</taxon>
        <taxon>Acidobacteriaceae</taxon>
        <taxon>Terriglobus</taxon>
    </lineage>
</organism>
<feature type="active site" description="Tele-AMP-histidine intermediate" evidence="1">
    <location>
        <position position="100"/>
    </location>
</feature>
<feature type="domain" description="HIT" evidence="4">
    <location>
        <begin position="6"/>
        <end position="114"/>
    </location>
</feature>
<evidence type="ECO:0000259" key="4">
    <source>
        <dbReference type="PROSITE" id="PS51084"/>
    </source>
</evidence>
<dbReference type="Pfam" id="PF01230">
    <property type="entry name" value="HIT"/>
    <property type="match status" value="1"/>
</dbReference>
<dbReference type="InterPro" id="IPR036265">
    <property type="entry name" value="HIT-like_sf"/>
</dbReference>
<accession>I3ZLS8</accession>
<dbReference type="PROSITE" id="PS00892">
    <property type="entry name" value="HIT_1"/>
    <property type="match status" value="1"/>
</dbReference>
<dbReference type="InterPro" id="IPR019808">
    <property type="entry name" value="Histidine_triad_CS"/>
</dbReference>
<dbReference type="Gene3D" id="3.30.428.10">
    <property type="entry name" value="HIT-like"/>
    <property type="match status" value="1"/>
</dbReference>
<gene>
    <name evidence="5" type="ordered locus">Terro_3988</name>
</gene>
<dbReference type="STRING" id="926566.Terro_3988"/>
<dbReference type="InterPro" id="IPR011146">
    <property type="entry name" value="HIT-like"/>
</dbReference>
<name>I3ZLS8_TERRK</name>
<dbReference type="eggNOG" id="COG0537">
    <property type="taxonomic scope" value="Bacteria"/>
</dbReference>
<evidence type="ECO:0000256" key="2">
    <source>
        <dbReference type="PIRSR" id="PIRSR601310-3"/>
    </source>
</evidence>
<dbReference type="HOGENOM" id="CLU_056776_8_1_0"/>
<dbReference type="PANTHER" id="PTHR23089">
    <property type="entry name" value="HISTIDINE TRIAD HIT PROTEIN"/>
    <property type="match status" value="1"/>
</dbReference>
<dbReference type="EMBL" id="CP003379">
    <property type="protein sequence ID" value="AFL90196.1"/>
    <property type="molecule type" value="Genomic_DNA"/>
</dbReference>
<protein>
    <submittedName>
        <fullName evidence="5">HIT family hydrolase, diadenosine tetraphosphate hydrolase</fullName>
    </submittedName>
</protein>
<dbReference type="OrthoDB" id="9784774at2"/>
<proteinExistence type="predicted"/>
<feature type="short sequence motif" description="Histidine triad motif" evidence="2 3">
    <location>
        <begin position="98"/>
        <end position="102"/>
    </location>
</feature>
<dbReference type="KEGG" id="trs:Terro_3988"/>
<sequence length="114" mass="12119">MATDCIFCRIVAGTIPSTKVFEDDRALAFRDLHPAAPVHVLVIPKEHIASTAHAVVTHETLLGHLMLTAAKVADQEGLAKGFRIVANTGADGGQTVDHLHLHVLGGRSMTWPPG</sequence>
<dbReference type="CDD" id="cd01276">
    <property type="entry name" value="PKCI_related"/>
    <property type="match status" value="1"/>
</dbReference>
<evidence type="ECO:0000256" key="3">
    <source>
        <dbReference type="PROSITE-ProRule" id="PRU00464"/>
    </source>
</evidence>
<dbReference type="PROSITE" id="PS51084">
    <property type="entry name" value="HIT_2"/>
    <property type="match status" value="1"/>
</dbReference>
<reference evidence="5 6" key="1">
    <citation type="submission" date="2012-06" db="EMBL/GenBank/DDBJ databases">
        <title>Complete genome of Terriglobus roseus DSM 18391.</title>
        <authorList>
            <consortium name="US DOE Joint Genome Institute (JGI-PGF)"/>
            <person name="Lucas S."/>
            <person name="Copeland A."/>
            <person name="Lapidus A."/>
            <person name="Glavina del Rio T."/>
            <person name="Dalin E."/>
            <person name="Tice H."/>
            <person name="Bruce D."/>
            <person name="Goodwin L."/>
            <person name="Pitluck S."/>
            <person name="Peters L."/>
            <person name="Mikhailova N."/>
            <person name="Munk A.C.C."/>
            <person name="Kyrpides N."/>
            <person name="Mavromatis K."/>
            <person name="Ivanova N."/>
            <person name="Brettin T."/>
            <person name="Detter J.C."/>
            <person name="Han C."/>
            <person name="Larimer F."/>
            <person name="Land M."/>
            <person name="Hauser L."/>
            <person name="Markowitz V."/>
            <person name="Cheng J.-F."/>
            <person name="Hugenholtz P."/>
            <person name="Woyke T."/>
            <person name="Wu D."/>
            <person name="Brambilla E."/>
            <person name="Klenk H.-P."/>
            <person name="Eisen J.A."/>
        </authorList>
    </citation>
    <scope>NUCLEOTIDE SEQUENCE [LARGE SCALE GENOMIC DNA]</scope>
    <source>
        <strain evidence="6">DSM 18391 / NRRL B-41598 / KBS 63</strain>
    </source>
</reference>
<evidence type="ECO:0000256" key="1">
    <source>
        <dbReference type="PIRSR" id="PIRSR601310-1"/>
    </source>
</evidence>
<dbReference type="AlphaFoldDB" id="I3ZLS8"/>
<dbReference type="InterPro" id="IPR001310">
    <property type="entry name" value="Histidine_triad_HIT"/>
</dbReference>
<keyword evidence="6" id="KW-1185">Reference proteome</keyword>
<dbReference type="RefSeq" id="WP_014787456.1">
    <property type="nucleotide sequence ID" value="NC_018014.1"/>
</dbReference>
<dbReference type="Proteomes" id="UP000006056">
    <property type="component" value="Chromosome"/>
</dbReference>
<dbReference type="PRINTS" id="PR00332">
    <property type="entry name" value="HISTRIAD"/>
</dbReference>
<keyword evidence="5" id="KW-0378">Hydrolase</keyword>
<evidence type="ECO:0000313" key="5">
    <source>
        <dbReference type="EMBL" id="AFL90196.1"/>
    </source>
</evidence>
<dbReference type="PATRIC" id="fig|926566.3.peg.3929"/>
<dbReference type="GO" id="GO:0016787">
    <property type="term" value="F:hydrolase activity"/>
    <property type="evidence" value="ECO:0007669"/>
    <property type="project" value="UniProtKB-KW"/>
</dbReference>
<dbReference type="SUPFAM" id="SSF54197">
    <property type="entry name" value="HIT-like"/>
    <property type="match status" value="1"/>
</dbReference>